<accession>A0ACC1N453</accession>
<protein>
    <submittedName>
        <fullName evidence="1">Uncharacterized protein</fullName>
    </submittedName>
</protein>
<proteinExistence type="predicted"/>
<evidence type="ECO:0000313" key="2">
    <source>
        <dbReference type="Proteomes" id="UP001143910"/>
    </source>
</evidence>
<dbReference type="Proteomes" id="UP001143910">
    <property type="component" value="Unassembled WGS sequence"/>
</dbReference>
<dbReference type="EMBL" id="JANJQO010001007">
    <property type="protein sequence ID" value="KAJ2973224.1"/>
    <property type="molecule type" value="Genomic_DNA"/>
</dbReference>
<name>A0ACC1N453_9HYPO</name>
<organism evidence="1 2">
    <name type="scientific">Zarea fungicola</name>
    <dbReference type="NCBI Taxonomy" id="93591"/>
    <lineage>
        <taxon>Eukaryota</taxon>
        <taxon>Fungi</taxon>
        <taxon>Dikarya</taxon>
        <taxon>Ascomycota</taxon>
        <taxon>Pezizomycotina</taxon>
        <taxon>Sordariomycetes</taxon>
        <taxon>Hypocreomycetidae</taxon>
        <taxon>Hypocreales</taxon>
        <taxon>Cordycipitaceae</taxon>
        <taxon>Zarea</taxon>
    </lineage>
</organism>
<keyword evidence="2" id="KW-1185">Reference proteome</keyword>
<sequence length="323" mass="34151">MRLMVVGCSQNCVARKAGQITRAASRNIAMMLRKIMYFASLGCMALTNSISEAQSNITRHNFIRQYRNSTSSTVSDTTTLDLTLSTSTKVTQTTDHMSISEWPTTLSTYTQVTDEFTSTTAVAPTPEQTPSSIKSETAQAEPLTPGYSISTARLSLDSTLRTESTLATVIDSPFTMQTETELPSSVSMPAASASTSRSPSAGISTTTDYPETTQPLASTLDSALASTSRFLSPSSATTTKDSEHTKPVLQNSSPVSTVNTMIIPTLPTAVASNEDTMPVTPLLPTSSSAPTHTSTLETPSFTTATSLKQTASLGTLCKTGDHG</sequence>
<reference evidence="1" key="1">
    <citation type="submission" date="2022-08" db="EMBL/GenBank/DDBJ databases">
        <title>Genome Sequence of Lecanicillium fungicola.</title>
        <authorList>
            <person name="Buettner E."/>
        </authorList>
    </citation>
    <scope>NUCLEOTIDE SEQUENCE</scope>
    <source>
        <strain evidence="1">Babe33</strain>
    </source>
</reference>
<gene>
    <name evidence="1" type="ORF">NQ176_g6731</name>
</gene>
<comment type="caution">
    <text evidence="1">The sequence shown here is derived from an EMBL/GenBank/DDBJ whole genome shotgun (WGS) entry which is preliminary data.</text>
</comment>
<evidence type="ECO:0000313" key="1">
    <source>
        <dbReference type="EMBL" id="KAJ2973224.1"/>
    </source>
</evidence>